<dbReference type="AlphaFoldDB" id="A0A1I3QHU8"/>
<proteinExistence type="predicted"/>
<gene>
    <name evidence="2" type="ORF">SAMN05443431_106122</name>
</gene>
<dbReference type="Gene3D" id="3.40.50.12370">
    <property type="match status" value="1"/>
</dbReference>
<keyword evidence="3" id="KW-1185">Reference proteome</keyword>
<name>A0A1I3QHU8_9FLAO</name>
<evidence type="ECO:0000313" key="3">
    <source>
        <dbReference type="Proteomes" id="UP000199559"/>
    </source>
</evidence>
<dbReference type="InterPro" id="IPR006016">
    <property type="entry name" value="UspA"/>
</dbReference>
<accession>A0A1I3QHU8</accession>
<dbReference type="EMBL" id="FORM01000006">
    <property type="protein sequence ID" value="SFJ32766.1"/>
    <property type="molecule type" value="Genomic_DNA"/>
</dbReference>
<protein>
    <submittedName>
        <fullName evidence="2">Nucleotide-binding universal stress protein, UspA family</fullName>
    </submittedName>
</protein>
<evidence type="ECO:0000259" key="1">
    <source>
        <dbReference type="Pfam" id="PF00582"/>
    </source>
</evidence>
<dbReference type="Pfam" id="PF00582">
    <property type="entry name" value="Usp"/>
    <property type="match status" value="1"/>
</dbReference>
<dbReference type="STRING" id="1144750.SAMN05443431_106122"/>
<dbReference type="SUPFAM" id="SSF52402">
    <property type="entry name" value="Adenine nucleotide alpha hydrolases-like"/>
    <property type="match status" value="2"/>
</dbReference>
<dbReference type="Proteomes" id="UP000199559">
    <property type="component" value="Unassembled WGS sequence"/>
</dbReference>
<dbReference type="CDD" id="cd00293">
    <property type="entry name" value="USP-like"/>
    <property type="match status" value="1"/>
</dbReference>
<evidence type="ECO:0000313" key="2">
    <source>
        <dbReference type="EMBL" id="SFJ32766.1"/>
    </source>
</evidence>
<organism evidence="2 3">
    <name type="scientific">Olleya namhaensis</name>
    <dbReference type="NCBI Taxonomy" id="1144750"/>
    <lineage>
        <taxon>Bacteria</taxon>
        <taxon>Pseudomonadati</taxon>
        <taxon>Bacteroidota</taxon>
        <taxon>Flavobacteriia</taxon>
        <taxon>Flavobacteriales</taxon>
        <taxon>Flavobacteriaceae</taxon>
    </lineage>
</organism>
<dbReference type="RefSeq" id="WP_090840388.1">
    <property type="nucleotide sequence ID" value="NZ_FORM01000006.1"/>
</dbReference>
<sequence length="277" mass="31496">MKQSILIPTDFSDNAWSALLYTLNLYKNEVCTFYLLHAWSVKSTTRTYITTNYIDTLKADAEKQLFDLKNQADAIDQMSKHTFEIIFSTEKLHDAVDTAVKAHDIDLVFMGTKGSSKSKEILFGSNTITLIKKLKLCPMVIIPDGYAFVPPKQMAFATDYSRFFGNELQPLKDFSKLYDSKIKVVHICKDKTLTDAQNYNLSMLQANLGDYPHSFNWIKDVTNKTEAINTFIKDEAINILTLINYEHSFIENLINEPVIKNVVSYPTIPLLVIPAIG</sequence>
<feature type="domain" description="UspA" evidence="1">
    <location>
        <begin position="3"/>
        <end position="143"/>
    </location>
</feature>
<reference evidence="3" key="1">
    <citation type="submission" date="2016-10" db="EMBL/GenBank/DDBJ databases">
        <authorList>
            <person name="Varghese N."/>
            <person name="Submissions S."/>
        </authorList>
    </citation>
    <scope>NUCLEOTIDE SEQUENCE [LARGE SCALE GENOMIC DNA]</scope>
    <source>
        <strain evidence="3">DSM 28881</strain>
    </source>
</reference>